<gene>
    <name evidence="1" type="ORF">M8818_001969</name>
</gene>
<accession>A0ACC3SKK4</accession>
<evidence type="ECO:0000313" key="2">
    <source>
        <dbReference type="Proteomes" id="UP001320706"/>
    </source>
</evidence>
<proteinExistence type="predicted"/>
<keyword evidence="2" id="KW-1185">Reference proteome</keyword>
<sequence>MLATALDLEALSQTTDREPLYSRQLLDEALVLLKDRVQDSEIGVSDQTIVSVALFAALEHDRGDMRALNMHLEGLKRMVHIRGGLNALRCANALAANVVFCPENIQALYGIGALLVSTRSHLCPHPALLHSRATVTAGTDDERSTYNARSSAELSVGCCIAYIHAAERLLPFAILNDCRPGSRPEAVTHSSYTNWTGATGPAALVTCCRRSIQPLHARAIVVRRSSRRSGNRSRSE</sequence>
<dbReference type="EMBL" id="JAMKPW020000008">
    <property type="protein sequence ID" value="KAK8215348.1"/>
    <property type="molecule type" value="Genomic_DNA"/>
</dbReference>
<comment type="caution">
    <text evidence="1">The sequence shown here is derived from an EMBL/GenBank/DDBJ whole genome shotgun (WGS) entry which is preliminary data.</text>
</comment>
<name>A0ACC3SKK4_9PEZI</name>
<reference evidence="1" key="1">
    <citation type="submission" date="2024-02" db="EMBL/GenBank/DDBJ databases">
        <title>Metagenome Assembled Genome of Zalaria obscura JY119.</title>
        <authorList>
            <person name="Vighnesh L."/>
            <person name="Jagadeeshwari U."/>
            <person name="Venkata Ramana C."/>
            <person name="Sasikala C."/>
        </authorList>
    </citation>
    <scope>NUCLEOTIDE SEQUENCE</scope>
    <source>
        <strain evidence="1">JY119</strain>
    </source>
</reference>
<dbReference type="Proteomes" id="UP001320706">
    <property type="component" value="Unassembled WGS sequence"/>
</dbReference>
<protein>
    <submittedName>
        <fullName evidence="1">Uncharacterized protein</fullName>
    </submittedName>
</protein>
<organism evidence="1 2">
    <name type="scientific">Zalaria obscura</name>
    <dbReference type="NCBI Taxonomy" id="2024903"/>
    <lineage>
        <taxon>Eukaryota</taxon>
        <taxon>Fungi</taxon>
        <taxon>Dikarya</taxon>
        <taxon>Ascomycota</taxon>
        <taxon>Pezizomycotina</taxon>
        <taxon>Dothideomycetes</taxon>
        <taxon>Dothideomycetidae</taxon>
        <taxon>Dothideales</taxon>
        <taxon>Zalariaceae</taxon>
        <taxon>Zalaria</taxon>
    </lineage>
</organism>
<evidence type="ECO:0000313" key="1">
    <source>
        <dbReference type="EMBL" id="KAK8215348.1"/>
    </source>
</evidence>